<feature type="chain" id="PRO_5035229476" evidence="9">
    <location>
        <begin position="24"/>
        <end position="2309"/>
    </location>
</feature>
<evidence type="ECO:0000256" key="6">
    <source>
        <dbReference type="ARBA" id="ARBA00023180"/>
    </source>
</evidence>
<dbReference type="Pfam" id="PF01094">
    <property type="entry name" value="ANF_receptor"/>
    <property type="match status" value="3"/>
</dbReference>
<keyword evidence="2 8" id="KW-0812">Transmembrane</keyword>
<evidence type="ECO:0000313" key="12">
    <source>
        <dbReference type="Proteomes" id="UP000747542"/>
    </source>
</evidence>
<reference evidence="11" key="1">
    <citation type="journal article" date="2021" name="Sci. Adv.">
        <title>The American lobster genome reveals insights on longevity, neural, and immune adaptations.</title>
        <authorList>
            <person name="Polinski J.M."/>
            <person name="Zimin A.V."/>
            <person name="Clark K.F."/>
            <person name="Kohn A.B."/>
            <person name="Sadowski N."/>
            <person name="Timp W."/>
            <person name="Ptitsyn A."/>
            <person name="Khanna P."/>
            <person name="Romanova D.Y."/>
            <person name="Williams P."/>
            <person name="Greenwood S.J."/>
            <person name="Moroz L.L."/>
            <person name="Walt D.R."/>
            <person name="Bodnar A.G."/>
        </authorList>
    </citation>
    <scope>NUCLEOTIDE SEQUENCE</scope>
    <source>
        <strain evidence="11">GMGI-L3</strain>
    </source>
</reference>
<dbReference type="InterPro" id="IPR050726">
    <property type="entry name" value="mGluR"/>
</dbReference>
<comment type="caution">
    <text evidence="11">The sequence shown here is derived from an EMBL/GenBank/DDBJ whole genome shotgun (WGS) entry which is preliminary data.</text>
</comment>
<feature type="region of interest" description="Disordered" evidence="7">
    <location>
        <begin position="2186"/>
        <end position="2221"/>
    </location>
</feature>
<dbReference type="InterPro" id="IPR028082">
    <property type="entry name" value="Peripla_BP_I"/>
</dbReference>
<feature type="region of interest" description="Disordered" evidence="7">
    <location>
        <begin position="2244"/>
        <end position="2285"/>
    </location>
</feature>
<keyword evidence="12" id="KW-1185">Reference proteome</keyword>
<dbReference type="PRINTS" id="PR00248">
    <property type="entry name" value="GPCRMGR"/>
</dbReference>
<feature type="transmembrane region" description="Helical" evidence="8">
    <location>
        <begin position="2087"/>
        <end position="2105"/>
    </location>
</feature>
<feature type="transmembrane region" description="Helical" evidence="8">
    <location>
        <begin position="1937"/>
        <end position="1958"/>
    </location>
</feature>
<dbReference type="SUPFAM" id="SSF53822">
    <property type="entry name" value="Periplasmic binding protein-like I"/>
    <property type="match status" value="4"/>
</dbReference>
<dbReference type="Proteomes" id="UP000747542">
    <property type="component" value="Unassembled WGS sequence"/>
</dbReference>
<feature type="transmembrane region" description="Helical" evidence="8">
    <location>
        <begin position="2055"/>
        <end position="2075"/>
    </location>
</feature>
<dbReference type="GO" id="GO:0051537">
    <property type="term" value="F:2 iron, 2 sulfur cluster binding"/>
    <property type="evidence" value="ECO:0007669"/>
    <property type="project" value="InterPro"/>
</dbReference>
<evidence type="ECO:0000256" key="5">
    <source>
        <dbReference type="ARBA" id="ARBA00023170"/>
    </source>
</evidence>
<evidence type="ECO:0000256" key="9">
    <source>
        <dbReference type="SAM" id="SignalP"/>
    </source>
</evidence>
<dbReference type="PROSITE" id="PS00197">
    <property type="entry name" value="2FE2S_FER_1"/>
    <property type="match status" value="1"/>
</dbReference>
<feature type="transmembrane region" description="Helical" evidence="8">
    <location>
        <begin position="2020"/>
        <end position="2043"/>
    </location>
</feature>
<dbReference type="InterPro" id="IPR000337">
    <property type="entry name" value="GPCR_3"/>
</dbReference>
<dbReference type="GO" id="GO:0004930">
    <property type="term" value="F:G protein-coupled receptor activity"/>
    <property type="evidence" value="ECO:0007669"/>
    <property type="project" value="InterPro"/>
</dbReference>
<keyword evidence="3 8" id="KW-1133">Transmembrane helix</keyword>
<name>A0A8J5NBJ0_HOMAM</name>
<sequence length="2309" mass="254588">MAGRWRVIHTPVLLLLLLVVTTGRLGDALVMDTCVLVGASRAGEGMYGCGGWSSEGVASYEALRWALARANLDGGGLGSRILTDSFIPGVKFGVHVYDSCGHGERAAAGLGEVFPVVREGPSSCSPLSNDTLLALGVVDLTGVTSTHHNLARLLQKYHVPVVNVAASVLIPAEERGKVELKFRNLVHLALSDGRVSGVVVVASGSTLSQLLSTIKAESSQTRRVYWLLSDLPDNELDLVREVARLTRGLFVMSNSPPVLQEFENHWKTLQDVKLEPTAENEWVLGYLQQEKGCQLDGLPIPTEDTSSSDGTPPKQLPICRSFRMRDDDLDVLARTRAVLPAIHGLFTFFTAMKNAWRLKCRNRRGVCDALQDMGRKELLADYLTPLRFLHDGPGSRSVMNLKGGKRRNDRTGKLSNAALGLYTIITDPGNSSVTIQQSMVVENSTLRMTDDSLVLEEVGCPRGSCGTCLTVSSTENEVGRCSKQDGNVSLSVEAEKHVFLPSPDHIIVAALFPMHRPSPDGTDCSDIINGETMQEVEAFLWAVDQINQHQKLLPATTLGAVVLDTCGSRIRTMNQVTSLVKSSLPGINVDINDVQIFITSLDPETARVTGEMLSSLNITSINMGPSQAHSPYALQMSPPVNMEAEAMVQMLRFLGWDYVSLVVSTEDFESVAGAEAFRTVAQASRICLAQDFKMAPLEPTAMVTLADQLVEQLTDKAVTGARAVVLFLTVDDTKDLLAAVQRAVLSHRLLKHQLVFLGPSIWGDHKERLREFDAELGGALVLKDGQQDVRDFIAHYRLLTPEKNTRNPWFNEYWEQEFGCVGSDCESNSGLLPVVPYLTIPSTPRVVQATFSFGAALTQLISHLCPQHGGAMCPGLPKWRQRTVFNEFLRNTEVSRVDKPSEYFQFTENFHGNAPLEVYSLMRHSDHRPVKYKYEKVGRYVDSGLTLGNAMVEYHNGSLTRMDQLPSSCVTGCSCNHRETDYVFIDSPDKLYVVATFNVHQKGDRPLECGSLNGDKGIQSVEALLWSLERLNSDPKILPGVTLGAIILDACTSKEKVVRDLTNFLTGRIPERMRKKVPSSNNIVGLIAGGTGEEVRQVIDVTQPYGITTIATQASNSAYSNTRRFPVLLRLAPPNDVVVDQIDYMMGVWSKLAEAAQQGARAVVLLLEPHHAALFLQAAARLRTEGLLHTGDFLFKCQGAGCFTGAARDLSGYKFRQVEDVVSIINGLSLLGQGLDRWRREACPDQPSDSCDEMTSDSHYRDKMFHYTRSLNKQGVDGRTVAFTVDGHNRAATLQVLNFRRVGARRGAGLLRVGVYNEEDGLALNGSLVVTYDAEGQERAMTEVKSQCIDYQACGDVAVVAKPVKKKTYYLQMFPKQRFGISGLVPYHLKGQTFFSCGAFYSEGIFQNVAAIAYALSKINSNDVGVGLGAILFDYCDRIERARERFFSFFSGEASESDDNILLGPNRIVASITFEDDAAEAVSNILSSNYIPHFSSPVGGRKLSDREDQTILTSVPSRTAELRTILSIMKSYKWMFISVIYDNDDKGKFLMETFRKFALKEDICIGDSLGAPKRVSEEYARELVETLAVSWKPRIIVLLMDAADNIRTLLKVSEMLGAGEKFTFIAGSAWGNKPSVTKDLDRISAGALTFTMETYDLPDFRAYVANLTLQSHEPFPDEWFEEYFQNKFECRLSSSGRVQRQYVTECLGTERVHADDIVQDPYVFHTILSINAIAHGLDSYITKQCVEAETIDDCNIVQAELLLEILQQSELTLNNTSAPNSYDQADVYGYHIWNYRKLGREYGYVSVGKWENSVIHLEKPSIEFKIGTFAPDSHCSEGVCLEVCSSQSTVYAAMALPEPLPIDSNFYNVYGIATGILSLLGIVVILITMVYFMMSFPTAAGTSVLGYLILIGCLMLYAVNFAFIFQPTVGTCAVRRFLMGVAYAIVFAAMLVKVIHTWRVTTYTRANGDPDTLGKPGGLLLLSLALVLVQIILGAAWLILYPPGIDLAGSTWRCTPTEQFEVELVISLVYVMVLISATIIFCLETWHADENSRETRWILLASLATSITWCVWTVVATQAPVHFRDPSIVIGNLVSATAVMLFLYARKMYLYSQLNRDVKDLEMRSHYTAATSLYNASLNAHTQKLAENLPRSPGLDMSAGMPGRQFVVVGNTLRLHHRNGPIVGRVLGPPQPHPLAINRGVSLGSLSRSSRHSTTPSRRSLRLSLSDDLPEDLTFDVFESSEEEFPVDAHRLSDDNEEVEGAVGGESSSSGRNGTSSERDRLPSIRRVGSRQMLVFLTDGNTIGDVSRI</sequence>
<evidence type="ECO:0000256" key="1">
    <source>
        <dbReference type="ARBA" id="ARBA00004141"/>
    </source>
</evidence>
<feature type="transmembrane region" description="Helical" evidence="8">
    <location>
        <begin position="1904"/>
        <end position="1925"/>
    </location>
</feature>
<dbReference type="PROSITE" id="PS50259">
    <property type="entry name" value="G_PROTEIN_RECEP_F3_4"/>
    <property type="match status" value="1"/>
</dbReference>
<dbReference type="InterPro" id="IPR001828">
    <property type="entry name" value="ANF_lig-bd_rcpt"/>
</dbReference>
<organism evidence="11 12">
    <name type="scientific">Homarus americanus</name>
    <name type="common">American lobster</name>
    <dbReference type="NCBI Taxonomy" id="6706"/>
    <lineage>
        <taxon>Eukaryota</taxon>
        <taxon>Metazoa</taxon>
        <taxon>Ecdysozoa</taxon>
        <taxon>Arthropoda</taxon>
        <taxon>Crustacea</taxon>
        <taxon>Multicrustacea</taxon>
        <taxon>Malacostraca</taxon>
        <taxon>Eumalacostraca</taxon>
        <taxon>Eucarida</taxon>
        <taxon>Decapoda</taxon>
        <taxon>Pleocyemata</taxon>
        <taxon>Astacidea</taxon>
        <taxon>Nephropoidea</taxon>
        <taxon>Nephropidae</taxon>
        <taxon>Homarus</taxon>
    </lineage>
</organism>
<gene>
    <name evidence="11" type="primary">Grm3-L2</name>
    <name evidence="11" type="ORF">Hamer_G008344</name>
</gene>
<dbReference type="GO" id="GO:0016020">
    <property type="term" value="C:membrane"/>
    <property type="evidence" value="ECO:0007669"/>
    <property type="project" value="UniProtKB-SubCell"/>
</dbReference>
<evidence type="ECO:0000256" key="3">
    <source>
        <dbReference type="ARBA" id="ARBA00022989"/>
    </source>
</evidence>
<dbReference type="Gene3D" id="3.40.50.2300">
    <property type="match status" value="7"/>
</dbReference>
<accession>A0A8J5NBJ0</accession>
<comment type="subcellular location">
    <subcellularLocation>
        <location evidence="1">Membrane</location>
        <topology evidence="1">Multi-pass membrane protein</topology>
    </subcellularLocation>
</comment>
<feature type="transmembrane region" description="Helical" evidence="8">
    <location>
        <begin position="1979"/>
        <end position="2000"/>
    </location>
</feature>
<evidence type="ECO:0000256" key="7">
    <source>
        <dbReference type="SAM" id="MobiDB-lite"/>
    </source>
</evidence>
<evidence type="ECO:0000313" key="11">
    <source>
        <dbReference type="EMBL" id="KAG7177681.1"/>
    </source>
</evidence>
<keyword evidence="5 11" id="KW-0675">Receptor</keyword>
<dbReference type="EMBL" id="JAHLQT010001931">
    <property type="protein sequence ID" value="KAG7177681.1"/>
    <property type="molecule type" value="Genomic_DNA"/>
</dbReference>
<feature type="compositionally biased region" description="Low complexity" evidence="7">
    <location>
        <begin position="2199"/>
        <end position="2221"/>
    </location>
</feature>
<evidence type="ECO:0000259" key="10">
    <source>
        <dbReference type="PROSITE" id="PS50259"/>
    </source>
</evidence>
<dbReference type="InterPro" id="IPR006058">
    <property type="entry name" value="2Fe2S_fd_BS"/>
</dbReference>
<dbReference type="PANTHER" id="PTHR24060">
    <property type="entry name" value="METABOTROPIC GLUTAMATE RECEPTOR"/>
    <property type="match status" value="1"/>
</dbReference>
<evidence type="ECO:0000256" key="4">
    <source>
        <dbReference type="ARBA" id="ARBA00023136"/>
    </source>
</evidence>
<protein>
    <submittedName>
        <fullName evidence="11">Metabotropic glutamate receptor 3-like 2</fullName>
    </submittedName>
</protein>
<feature type="compositionally biased region" description="Low complexity" evidence="7">
    <location>
        <begin position="2265"/>
        <end position="2276"/>
    </location>
</feature>
<dbReference type="InterPro" id="IPR017978">
    <property type="entry name" value="GPCR_3_C"/>
</dbReference>
<dbReference type="Pfam" id="PF00003">
    <property type="entry name" value="7tm_3"/>
    <property type="match status" value="1"/>
</dbReference>
<evidence type="ECO:0000256" key="2">
    <source>
        <dbReference type="ARBA" id="ARBA00022692"/>
    </source>
</evidence>
<keyword evidence="4 8" id="KW-0472">Membrane</keyword>
<feature type="signal peptide" evidence="9">
    <location>
        <begin position="1"/>
        <end position="23"/>
    </location>
</feature>
<dbReference type="CDD" id="cd13953">
    <property type="entry name" value="7tm_classC_mGluR-like"/>
    <property type="match status" value="1"/>
</dbReference>
<feature type="transmembrane region" description="Helical" evidence="8">
    <location>
        <begin position="1869"/>
        <end position="1892"/>
    </location>
</feature>
<evidence type="ECO:0000256" key="8">
    <source>
        <dbReference type="SAM" id="Phobius"/>
    </source>
</evidence>
<proteinExistence type="predicted"/>
<feature type="domain" description="G-protein coupled receptors family 3 profile" evidence="10">
    <location>
        <begin position="1867"/>
        <end position="2110"/>
    </location>
</feature>
<keyword evidence="9" id="KW-0732">Signal</keyword>
<keyword evidence="6" id="KW-0325">Glycoprotein</keyword>